<reference evidence="1" key="1">
    <citation type="submission" date="2015-10" db="EMBL/GenBank/DDBJ databases">
        <authorList>
            <person name="Gilbert D.G."/>
        </authorList>
    </citation>
    <scope>NUCLEOTIDE SEQUENCE</scope>
</reference>
<evidence type="ECO:0000313" key="1">
    <source>
        <dbReference type="EMBL" id="CUS45053.1"/>
    </source>
</evidence>
<dbReference type="AlphaFoldDB" id="A0A160TKD5"/>
<dbReference type="EMBL" id="CZQE01000204">
    <property type="protein sequence ID" value="CUS45053.1"/>
    <property type="molecule type" value="Genomic_DNA"/>
</dbReference>
<name>A0A160TKD5_9ZZZZ</name>
<organism evidence="1">
    <name type="scientific">hydrothermal vent metagenome</name>
    <dbReference type="NCBI Taxonomy" id="652676"/>
    <lineage>
        <taxon>unclassified sequences</taxon>
        <taxon>metagenomes</taxon>
        <taxon>ecological metagenomes</taxon>
    </lineage>
</organism>
<sequence>MICYRIRASLGIELTIVARGDNERAAPTQILSIAVEEFLAI</sequence>
<accession>A0A160TKD5</accession>
<protein>
    <submittedName>
        <fullName evidence="1">Uncharacterized protein</fullName>
    </submittedName>
</protein>
<proteinExistence type="predicted"/>
<gene>
    <name evidence="1" type="ORF">MGWOODY_Smn808</name>
</gene>